<gene>
    <name evidence="2" type="ORF">M9Y10_028863</name>
</gene>
<name>A0ABR2KL18_9EUKA</name>
<proteinExistence type="predicted"/>
<evidence type="ECO:0000313" key="2">
    <source>
        <dbReference type="EMBL" id="KAK8891643.1"/>
    </source>
</evidence>
<reference evidence="2 3" key="1">
    <citation type="submission" date="2024-04" db="EMBL/GenBank/DDBJ databases">
        <title>Tritrichomonas musculus Genome.</title>
        <authorList>
            <person name="Alves-Ferreira E."/>
            <person name="Grigg M."/>
            <person name="Lorenzi H."/>
            <person name="Galac M."/>
        </authorList>
    </citation>
    <scope>NUCLEOTIDE SEQUENCE [LARGE SCALE GENOMIC DNA]</scope>
    <source>
        <strain evidence="2 3">EAF2021</strain>
    </source>
</reference>
<feature type="compositionally biased region" description="Low complexity" evidence="1">
    <location>
        <begin position="297"/>
        <end position="313"/>
    </location>
</feature>
<feature type="region of interest" description="Disordered" evidence="1">
    <location>
        <begin position="108"/>
        <end position="133"/>
    </location>
</feature>
<feature type="compositionally biased region" description="Low complexity" evidence="1">
    <location>
        <begin position="108"/>
        <end position="119"/>
    </location>
</feature>
<sequence>MNYKFKIIPDPKDSQLPTGSPIPSSHSYLKSTRRSSKSNQVGHLGFRIVTERKSILDSPINNSKQSIISNDAIFDNDTNTIVNFDDISPKKDQSNISAQSNLIDSLKNSNIKNSLSPSPASESKPQISDEMNDSDSDEIIEIGDFNKTPLQHKYRSPKTQGVFSTPTKNSASNINKYNIMTLPAIQTIGSKNNIQYNILGRIVKKAAVSSLKKLKNNQETKQVYNTVLANFFQVFDEWSRNKEKEQEAKLESENKKRMGKQMDFNSAEQTLLSQLQMAKEKIKDLSQEAEKWKDESNTQNNQNNSNDNSSQVSFTDFNINNSFDDVINKRSRDNSNPIKIKIDYDYKLTKDIIYQIDQVSIKVQTDEATTDKVIRMANDCSVLENEIISSNVTPNIDQLLGH</sequence>
<accession>A0ABR2KL18</accession>
<dbReference type="EMBL" id="JAPFFF010000004">
    <property type="protein sequence ID" value="KAK8891643.1"/>
    <property type="molecule type" value="Genomic_DNA"/>
</dbReference>
<evidence type="ECO:0000313" key="3">
    <source>
        <dbReference type="Proteomes" id="UP001470230"/>
    </source>
</evidence>
<feature type="region of interest" description="Disordered" evidence="1">
    <location>
        <begin position="1"/>
        <end position="40"/>
    </location>
</feature>
<feature type="compositionally biased region" description="Basic and acidic residues" evidence="1">
    <location>
        <begin position="286"/>
        <end position="296"/>
    </location>
</feature>
<dbReference type="Proteomes" id="UP001470230">
    <property type="component" value="Unassembled WGS sequence"/>
</dbReference>
<organism evidence="2 3">
    <name type="scientific">Tritrichomonas musculus</name>
    <dbReference type="NCBI Taxonomy" id="1915356"/>
    <lineage>
        <taxon>Eukaryota</taxon>
        <taxon>Metamonada</taxon>
        <taxon>Parabasalia</taxon>
        <taxon>Tritrichomonadida</taxon>
        <taxon>Tritrichomonadidae</taxon>
        <taxon>Tritrichomonas</taxon>
    </lineage>
</organism>
<protein>
    <submittedName>
        <fullName evidence="2">Uncharacterized protein</fullName>
    </submittedName>
</protein>
<evidence type="ECO:0000256" key="1">
    <source>
        <dbReference type="SAM" id="MobiDB-lite"/>
    </source>
</evidence>
<comment type="caution">
    <text evidence="2">The sequence shown here is derived from an EMBL/GenBank/DDBJ whole genome shotgun (WGS) entry which is preliminary data.</text>
</comment>
<keyword evidence="3" id="KW-1185">Reference proteome</keyword>
<feature type="region of interest" description="Disordered" evidence="1">
    <location>
        <begin position="286"/>
        <end position="314"/>
    </location>
</feature>
<feature type="compositionally biased region" description="Polar residues" evidence="1">
    <location>
        <begin position="15"/>
        <end position="30"/>
    </location>
</feature>